<accession>A0A6P6AGC4</accession>
<dbReference type="InterPro" id="IPR013210">
    <property type="entry name" value="LRR_N_plant-typ"/>
</dbReference>
<dbReference type="PANTHER" id="PTHR48063">
    <property type="entry name" value="LRR RECEPTOR-LIKE KINASE"/>
    <property type="match status" value="1"/>
</dbReference>
<dbReference type="AlphaFoldDB" id="A0A6P6AGC4"/>
<evidence type="ECO:0000256" key="12">
    <source>
        <dbReference type="SAM" id="Phobius"/>
    </source>
</evidence>
<dbReference type="GeneID" id="111309216"/>
<dbReference type="Pfam" id="PF00560">
    <property type="entry name" value="LRR_1"/>
    <property type="match status" value="7"/>
</dbReference>
<dbReference type="InterPro" id="IPR046956">
    <property type="entry name" value="RLP23-like"/>
</dbReference>
<evidence type="ECO:0000256" key="3">
    <source>
        <dbReference type="ARBA" id="ARBA00022475"/>
    </source>
</evidence>
<comment type="similarity">
    <text evidence="2">Belongs to the RLP family.</text>
</comment>
<dbReference type="OrthoDB" id="1060944at2759"/>
<evidence type="ECO:0000256" key="5">
    <source>
        <dbReference type="ARBA" id="ARBA00022692"/>
    </source>
</evidence>
<dbReference type="PRINTS" id="PR00019">
    <property type="entry name" value="LEURICHRPT"/>
</dbReference>
<evidence type="ECO:0000256" key="11">
    <source>
        <dbReference type="ARBA" id="ARBA00023180"/>
    </source>
</evidence>
<keyword evidence="7" id="KW-0677">Repeat</keyword>
<dbReference type="Proteomes" id="UP000515121">
    <property type="component" value="Unplaced"/>
</dbReference>
<reference evidence="16" key="1">
    <citation type="submission" date="2025-08" db="UniProtKB">
        <authorList>
            <consortium name="RefSeq"/>
        </authorList>
    </citation>
    <scope>IDENTIFICATION</scope>
    <source>
        <tissue evidence="16">Fruit stalk</tissue>
    </source>
</reference>
<dbReference type="InterPro" id="IPR001611">
    <property type="entry name" value="Leu-rich_rpt"/>
</dbReference>
<keyword evidence="10" id="KW-0675">Receptor</keyword>
<evidence type="ECO:0000256" key="6">
    <source>
        <dbReference type="ARBA" id="ARBA00022729"/>
    </source>
</evidence>
<evidence type="ECO:0000256" key="1">
    <source>
        <dbReference type="ARBA" id="ARBA00004251"/>
    </source>
</evidence>
<evidence type="ECO:0000256" key="13">
    <source>
        <dbReference type="SAM" id="SignalP"/>
    </source>
</evidence>
<feature type="transmembrane region" description="Helical" evidence="12">
    <location>
        <begin position="720"/>
        <end position="741"/>
    </location>
</feature>
<dbReference type="FunFam" id="3.80.10.10:FF:000095">
    <property type="entry name" value="LRR receptor-like serine/threonine-protein kinase GSO1"/>
    <property type="match status" value="1"/>
</dbReference>
<dbReference type="InterPro" id="IPR003591">
    <property type="entry name" value="Leu-rich_rpt_typical-subtyp"/>
</dbReference>
<dbReference type="KEGG" id="dzi:111309216"/>
<feature type="chain" id="PRO_5027968649" evidence="13">
    <location>
        <begin position="22"/>
        <end position="742"/>
    </location>
</feature>
<feature type="domain" description="Leucine-rich repeat-containing N-terminal plant-type" evidence="14">
    <location>
        <begin position="24"/>
        <end position="62"/>
    </location>
</feature>
<dbReference type="PANTHER" id="PTHR48063:SF98">
    <property type="entry name" value="LRR RECEPTOR-LIKE SERINE_THREONINE-PROTEIN KINASE FLS2"/>
    <property type="match status" value="1"/>
</dbReference>
<organism evidence="15 16">
    <name type="scientific">Durio zibethinus</name>
    <name type="common">Durian</name>
    <dbReference type="NCBI Taxonomy" id="66656"/>
    <lineage>
        <taxon>Eukaryota</taxon>
        <taxon>Viridiplantae</taxon>
        <taxon>Streptophyta</taxon>
        <taxon>Embryophyta</taxon>
        <taxon>Tracheophyta</taxon>
        <taxon>Spermatophyta</taxon>
        <taxon>Magnoliopsida</taxon>
        <taxon>eudicotyledons</taxon>
        <taxon>Gunneridae</taxon>
        <taxon>Pentapetalae</taxon>
        <taxon>rosids</taxon>
        <taxon>malvids</taxon>
        <taxon>Malvales</taxon>
        <taxon>Malvaceae</taxon>
        <taxon>Helicteroideae</taxon>
        <taxon>Durio</taxon>
    </lineage>
</organism>
<evidence type="ECO:0000256" key="7">
    <source>
        <dbReference type="ARBA" id="ARBA00022737"/>
    </source>
</evidence>
<keyword evidence="11" id="KW-0325">Glycoprotein</keyword>
<evidence type="ECO:0000256" key="9">
    <source>
        <dbReference type="ARBA" id="ARBA00023136"/>
    </source>
</evidence>
<keyword evidence="3" id="KW-1003">Cell membrane</keyword>
<evidence type="ECO:0000313" key="15">
    <source>
        <dbReference type="Proteomes" id="UP000515121"/>
    </source>
</evidence>
<keyword evidence="5 12" id="KW-0812">Transmembrane</keyword>
<proteinExistence type="inferred from homology"/>
<dbReference type="Gene3D" id="3.80.10.10">
    <property type="entry name" value="Ribonuclease Inhibitor"/>
    <property type="match status" value="3"/>
</dbReference>
<keyword evidence="8 12" id="KW-1133">Transmembrane helix</keyword>
<dbReference type="RefSeq" id="XP_022763924.1">
    <property type="nucleotide sequence ID" value="XM_022908189.1"/>
</dbReference>
<protein>
    <submittedName>
        <fullName evidence="16">LRR receptor-like serine/threonine-protein kinase GSO1</fullName>
    </submittedName>
</protein>
<evidence type="ECO:0000256" key="8">
    <source>
        <dbReference type="ARBA" id="ARBA00022989"/>
    </source>
</evidence>
<evidence type="ECO:0000256" key="10">
    <source>
        <dbReference type="ARBA" id="ARBA00023170"/>
    </source>
</evidence>
<dbReference type="SUPFAM" id="SSF52058">
    <property type="entry name" value="L domain-like"/>
    <property type="match status" value="3"/>
</dbReference>
<sequence length="742" mass="83905">MEITAFYTYFLLLLICFNCQGCLEEERDALLKIKASFNSPDPGAFSNWYVQECCQWEGVECDPSTNRISKIFFHYWRDRSLPDLWYPNATLFAQFKDLQELELPGNQIGGFISPHAFIKLKRLRKLNLHDNSIHNGSNLWWGKFPSIYSVDLSYNKFTTDGLCSRKFPFLYSLDLSGNKLDGNIPECLCDNRFFKELILSDNNLHGSIGSCLGNMVSLKHLDLSSNQFNDSFPSMLISNLTSIDSLILSRNEFKGMISLSIFANLSRLRCLDISYNHLEVETESPSWSPSFNLNVLHLSGCDLKNIPSFLSTQHHLLSLDLSYNLLIGNISWMLCNVTSELRLRGNNLSGSFPRTFQNISSQLTVLDISDNFLHGPLPKDIDLNFPRLRFLNVSMNSFNSNLPQSLGSQILRELDLSNNQFQGEIPYSMTRNMTSLEYLRLSGNNLRGDALPKNSSLPKIRWLYLNKNYFSGTFPDTLGKSMDLEIVDIRRNSLSGELSLYLPVLPQLRALLLGGNRFDGQIPLQVCQMRDLQLLDISRNSLSGEIPDCVGNITSWTDSSYRVYLLNDHRSSFDIIINGFSVTLQALNFDFMGIDVSFNRLTGKIPVQMTRLKMIHFLNMSNNLLTGQIRSPFGNLANLESLDLSHNNLFGGLPLELTTLEFLALFNVSFNNLSGMIPVVAQFGTFTSDSYLGNPGLCGLPVGRQCAETAPVYLSAETSVFLFTDTATGYTLLFWCVIFFLY</sequence>
<keyword evidence="4" id="KW-0433">Leucine-rich repeat</keyword>
<dbReference type="GO" id="GO:0005886">
    <property type="term" value="C:plasma membrane"/>
    <property type="evidence" value="ECO:0007669"/>
    <property type="project" value="UniProtKB-SubCell"/>
</dbReference>
<evidence type="ECO:0000313" key="16">
    <source>
        <dbReference type="RefSeq" id="XP_022763924.1"/>
    </source>
</evidence>
<evidence type="ECO:0000256" key="2">
    <source>
        <dbReference type="ARBA" id="ARBA00009592"/>
    </source>
</evidence>
<dbReference type="FunFam" id="3.80.10.10:FF:000111">
    <property type="entry name" value="LRR receptor-like serine/threonine-protein kinase ERECTA"/>
    <property type="match status" value="1"/>
</dbReference>
<evidence type="ECO:0000259" key="14">
    <source>
        <dbReference type="Pfam" id="PF08263"/>
    </source>
</evidence>
<evidence type="ECO:0000256" key="4">
    <source>
        <dbReference type="ARBA" id="ARBA00022614"/>
    </source>
</evidence>
<gene>
    <name evidence="16" type="primary">LOC111309216</name>
</gene>
<keyword evidence="6 13" id="KW-0732">Signal</keyword>
<dbReference type="Pfam" id="PF08263">
    <property type="entry name" value="LRRNT_2"/>
    <property type="match status" value="1"/>
</dbReference>
<dbReference type="SMART" id="SM00369">
    <property type="entry name" value="LRR_TYP"/>
    <property type="match status" value="9"/>
</dbReference>
<keyword evidence="15" id="KW-1185">Reference proteome</keyword>
<dbReference type="InterPro" id="IPR032675">
    <property type="entry name" value="LRR_dom_sf"/>
</dbReference>
<keyword evidence="9 12" id="KW-0472">Membrane</keyword>
<comment type="subcellular location">
    <subcellularLocation>
        <location evidence="1">Cell membrane</location>
        <topology evidence="1">Single-pass type I membrane protein</topology>
    </subcellularLocation>
</comment>
<feature type="signal peptide" evidence="13">
    <location>
        <begin position="1"/>
        <end position="21"/>
    </location>
</feature>
<name>A0A6P6AGC4_DURZI</name>